<evidence type="ECO:0000313" key="4">
    <source>
        <dbReference type="Proteomes" id="UP000781932"/>
    </source>
</evidence>
<accession>A0A9P6LHN2</accession>
<comment type="caution">
    <text evidence="3">The sequence shown here is derived from an EMBL/GenBank/DDBJ whole genome shotgun (WGS) entry which is preliminary data.</text>
</comment>
<dbReference type="AlphaFoldDB" id="A0A9P6LHN2"/>
<feature type="compositionally biased region" description="Basic and acidic residues" evidence="1">
    <location>
        <begin position="1"/>
        <end position="12"/>
    </location>
</feature>
<dbReference type="Proteomes" id="UP000781932">
    <property type="component" value="Unassembled WGS sequence"/>
</dbReference>
<dbReference type="PANTHER" id="PTHR33112">
    <property type="entry name" value="DOMAIN PROTEIN, PUTATIVE-RELATED"/>
    <property type="match status" value="1"/>
</dbReference>
<feature type="domain" description="Heterokaryon incompatibility" evidence="2">
    <location>
        <begin position="208"/>
        <end position="363"/>
    </location>
</feature>
<proteinExistence type="predicted"/>
<evidence type="ECO:0000256" key="1">
    <source>
        <dbReference type="SAM" id="MobiDB-lite"/>
    </source>
</evidence>
<dbReference type="RefSeq" id="XP_038742236.1">
    <property type="nucleotide sequence ID" value="XM_038892353.1"/>
</dbReference>
<reference evidence="3" key="1">
    <citation type="submission" date="2020-03" db="EMBL/GenBank/DDBJ databases">
        <authorList>
            <person name="He L."/>
        </authorList>
    </citation>
    <scope>NUCLEOTIDE SEQUENCE</scope>
    <source>
        <strain evidence="3">CkLH20</strain>
    </source>
</reference>
<protein>
    <recommendedName>
        <fullName evidence="2">Heterokaryon incompatibility domain-containing protein</fullName>
    </recommendedName>
</protein>
<dbReference type="GeneID" id="62165427"/>
<feature type="region of interest" description="Disordered" evidence="1">
    <location>
        <begin position="1"/>
        <end position="25"/>
    </location>
</feature>
<evidence type="ECO:0000259" key="2">
    <source>
        <dbReference type="Pfam" id="PF06985"/>
    </source>
</evidence>
<organism evidence="3 4">
    <name type="scientific">Colletotrichum karsti</name>
    <dbReference type="NCBI Taxonomy" id="1095194"/>
    <lineage>
        <taxon>Eukaryota</taxon>
        <taxon>Fungi</taxon>
        <taxon>Dikarya</taxon>
        <taxon>Ascomycota</taxon>
        <taxon>Pezizomycotina</taxon>
        <taxon>Sordariomycetes</taxon>
        <taxon>Hypocreomycetidae</taxon>
        <taxon>Glomerellales</taxon>
        <taxon>Glomerellaceae</taxon>
        <taxon>Colletotrichum</taxon>
        <taxon>Colletotrichum boninense species complex</taxon>
    </lineage>
</organism>
<dbReference type="Pfam" id="PF06985">
    <property type="entry name" value="HET"/>
    <property type="match status" value="1"/>
</dbReference>
<evidence type="ECO:0000313" key="3">
    <source>
        <dbReference type="EMBL" id="KAF9872775.1"/>
    </source>
</evidence>
<sequence length="745" mass="83981">MSAPSLEKRRDSSGTASPEPGDGVAPVFQTATVEPDGCRVCSDILVVIRMGLERRWQPVIRHLGNMHSLMQMPCPHAQSMRRLWEFMELDNSSPHQILVAVATKSGDLAILIRPTEKPQKLLKLQYFELVGKPDQPGHLGTSRLTDSQWIDQSIPRSWHDECLMKHGAACAQPPSATPGRAWADVCPEWLIDVEDLCIVPSNSTTTTYFTLSYTWGVVDSVMTTKDNVEMLRRPGSLHPDNTTKVPRTVRDAINITRSLGCRYVWIDRLCIIQDDHEAMSRNLNIMHQIYASSALCLVAFSGKDADHGLRGFRGISEPRCLDQNVLDLAGGEQLAFFRRAPYISSATAGDGSDWAERGWTLQEFLFAKRRLIFTDGPLRWVCSSVTWYEETRDGAHQSSYIRTPLVNWMGPEYRSPCNSWICDAAGEFSGRHLTLPGDAPRAFLGLQNFLSSYFEGGLIYGHPQMFFEGSLLWGHHRVKRRVASTNATSREGIVPSWSWLAWQGSIQLFRDSEYMGSSHYGLLEPVAKWFAMKSPSSSPSEMHPIKSAWHQHKTLAQKYPEHVPEGWIKDEIPDENFLKKLYRFGHFGFHYPVPVPSRTEVAEPPPQLPFIFARTARAFFLPRPLRPGIENQALCLELYTSDQEFAGVLYAHDEPDMDHLLSLETVELVAVAKGWSERLHEFIHPLTAAEKRARILSARNPPPHSDCYFVLCIGWEHGVATRQGSGVVLSEAWEKAQEPVDLILG</sequence>
<dbReference type="EMBL" id="JAATWM020000035">
    <property type="protein sequence ID" value="KAF9872775.1"/>
    <property type="molecule type" value="Genomic_DNA"/>
</dbReference>
<dbReference type="PANTHER" id="PTHR33112:SF1">
    <property type="entry name" value="HETEROKARYON INCOMPATIBILITY DOMAIN-CONTAINING PROTEIN"/>
    <property type="match status" value="1"/>
</dbReference>
<dbReference type="OrthoDB" id="5135333at2759"/>
<keyword evidence="4" id="KW-1185">Reference proteome</keyword>
<gene>
    <name evidence="3" type="ORF">CkaCkLH20_09638</name>
</gene>
<reference evidence="3" key="2">
    <citation type="submission" date="2020-11" db="EMBL/GenBank/DDBJ databases">
        <title>Whole genome sequencing of Colletotrichum sp.</title>
        <authorList>
            <person name="Li H."/>
        </authorList>
    </citation>
    <scope>NUCLEOTIDE SEQUENCE</scope>
    <source>
        <strain evidence="3">CkLH20</strain>
    </source>
</reference>
<dbReference type="InterPro" id="IPR010730">
    <property type="entry name" value="HET"/>
</dbReference>
<name>A0A9P6LHN2_9PEZI</name>